<dbReference type="Proteomes" id="UP000640786">
    <property type="component" value="Unassembled WGS sequence"/>
</dbReference>
<comment type="caution">
    <text evidence="1">The sequence shown here is derived from an EMBL/GenBank/DDBJ whole genome shotgun (WGS) entry which is preliminary data.</text>
</comment>
<proteinExistence type="predicted"/>
<dbReference type="RefSeq" id="WP_191696969.1">
    <property type="nucleotide sequence ID" value="NZ_JACSQO010000003.1"/>
</dbReference>
<reference evidence="1 2" key="1">
    <citation type="submission" date="2020-08" db="EMBL/GenBank/DDBJ databases">
        <title>A Genomic Blueprint of the Chicken Gut Microbiome.</title>
        <authorList>
            <person name="Gilroy R."/>
            <person name="Ravi A."/>
            <person name="Getino M."/>
            <person name="Pursley I."/>
            <person name="Horton D.L."/>
            <person name="Alikhan N.-F."/>
            <person name="Baker D."/>
            <person name="Gharbi K."/>
            <person name="Hall N."/>
            <person name="Watson M."/>
            <person name="Adriaenssens E.M."/>
            <person name="Foster-Nyarko E."/>
            <person name="Jarju S."/>
            <person name="Secka A."/>
            <person name="Antonio M."/>
            <person name="Oren A."/>
            <person name="Chaudhuri R."/>
            <person name="La Ragione R.M."/>
            <person name="Hildebrand F."/>
            <person name="Pallen M.J."/>
        </authorList>
    </citation>
    <scope>NUCLEOTIDE SEQUENCE [LARGE SCALE GENOMIC DNA]</scope>
    <source>
        <strain evidence="1 2">Sa2BUA9</strain>
    </source>
</reference>
<name>A0ABR8R8R0_9BACI</name>
<dbReference type="EMBL" id="JACSQO010000003">
    <property type="protein sequence ID" value="MBD7944099.1"/>
    <property type="molecule type" value="Genomic_DNA"/>
</dbReference>
<organism evidence="1 2">
    <name type="scientific">Psychrobacillus faecigallinarum</name>
    <dbReference type="NCBI Taxonomy" id="2762235"/>
    <lineage>
        <taxon>Bacteria</taxon>
        <taxon>Bacillati</taxon>
        <taxon>Bacillota</taxon>
        <taxon>Bacilli</taxon>
        <taxon>Bacillales</taxon>
        <taxon>Bacillaceae</taxon>
        <taxon>Psychrobacillus</taxon>
    </lineage>
</organism>
<keyword evidence="2" id="KW-1185">Reference proteome</keyword>
<accession>A0ABR8R8R0</accession>
<evidence type="ECO:0000313" key="1">
    <source>
        <dbReference type="EMBL" id="MBD7944099.1"/>
    </source>
</evidence>
<gene>
    <name evidence="1" type="ORF">H9650_08205</name>
</gene>
<protein>
    <submittedName>
        <fullName evidence="1">Uncharacterized protein</fullName>
    </submittedName>
</protein>
<sequence>MSKQAYEYTTDEIVEETGDYICESGVTRTLEEGSKFPSCPDTEVVTYWKRANSHSHASGQEVLESGRYVDEDGDEALLEAGAIFPNCPKSGVPTTWSHAG</sequence>
<evidence type="ECO:0000313" key="2">
    <source>
        <dbReference type="Proteomes" id="UP000640786"/>
    </source>
</evidence>